<protein>
    <submittedName>
        <fullName evidence="2">Uncharacterized protein</fullName>
    </submittedName>
</protein>
<feature type="compositionally biased region" description="Basic and acidic residues" evidence="1">
    <location>
        <begin position="49"/>
        <end position="61"/>
    </location>
</feature>
<gene>
    <name evidence="2" type="ORF">DW914_05920</name>
</gene>
<evidence type="ECO:0000256" key="1">
    <source>
        <dbReference type="SAM" id="MobiDB-lite"/>
    </source>
</evidence>
<organism evidence="2 3">
    <name type="scientific">Roseburia inulinivorans</name>
    <dbReference type="NCBI Taxonomy" id="360807"/>
    <lineage>
        <taxon>Bacteria</taxon>
        <taxon>Bacillati</taxon>
        <taxon>Bacillota</taxon>
        <taxon>Clostridia</taxon>
        <taxon>Lachnospirales</taxon>
        <taxon>Lachnospiraceae</taxon>
        <taxon>Roseburia</taxon>
    </lineage>
</organism>
<accession>A0A3R6EXU7</accession>
<evidence type="ECO:0000313" key="3">
    <source>
        <dbReference type="Proteomes" id="UP000283492"/>
    </source>
</evidence>
<dbReference type="AlphaFoldDB" id="A0A3R6EXU7"/>
<proteinExistence type="predicted"/>
<dbReference type="Proteomes" id="UP000283492">
    <property type="component" value="Unassembled WGS sequence"/>
</dbReference>
<reference evidence="2 3" key="1">
    <citation type="submission" date="2018-08" db="EMBL/GenBank/DDBJ databases">
        <title>A genome reference for cultivated species of the human gut microbiota.</title>
        <authorList>
            <person name="Zou Y."/>
            <person name="Xue W."/>
            <person name="Luo G."/>
        </authorList>
    </citation>
    <scope>NUCLEOTIDE SEQUENCE [LARGE SCALE GENOMIC DNA]</scope>
    <source>
        <strain evidence="2 3">AM42-1AC</strain>
    </source>
</reference>
<feature type="region of interest" description="Disordered" evidence="1">
    <location>
        <begin position="40"/>
        <end position="62"/>
    </location>
</feature>
<comment type="caution">
    <text evidence="2">The sequence shown here is derived from an EMBL/GenBank/DDBJ whole genome shotgun (WGS) entry which is preliminary data.</text>
</comment>
<name>A0A3R6EXU7_9FIRM</name>
<sequence>MKKSLTFRLWKGMTRLLVQIPQIRTSQISRQIRMKRTVQKTRQTAEMQDSCREHPQVSERHKNQKIRMMEIQTL</sequence>
<evidence type="ECO:0000313" key="2">
    <source>
        <dbReference type="EMBL" id="RHA90036.1"/>
    </source>
</evidence>
<dbReference type="EMBL" id="QSFX01000007">
    <property type="protein sequence ID" value="RHA90036.1"/>
    <property type="molecule type" value="Genomic_DNA"/>
</dbReference>